<evidence type="ECO:0000256" key="3">
    <source>
        <dbReference type="ARBA" id="ARBA00023027"/>
    </source>
</evidence>
<comment type="caution">
    <text evidence="6">The sequence shown here is derived from an EMBL/GenBank/DDBJ whole genome shotgun (WGS) entry which is preliminary data.</text>
</comment>
<keyword evidence="7" id="KW-1185">Reference proteome</keyword>
<dbReference type="Pfam" id="PF02146">
    <property type="entry name" value="SIR2"/>
    <property type="match status" value="1"/>
</dbReference>
<keyword evidence="4" id="KW-0862">Zinc</keyword>
<reference evidence="6 7" key="1">
    <citation type="submission" date="2017-05" db="EMBL/GenBank/DDBJ databases">
        <title>Vagococcus spp. assemblies.</title>
        <authorList>
            <person name="Gulvik C.A."/>
        </authorList>
    </citation>
    <scope>NUCLEOTIDE SEQUENCE [LARGE SCALE GENOMIC DNA]</scope>
    <source>
        <strain evidence="6 7">NCFB 2497</strain>
    </source>
</reference>
<dbReference type="SUPFAM" id="SSF52467">
    <property type="entry name" value="DHS-like NAD/FAD-binding domain"/>
    <property type="match status" value="1"/>
</dbReference>
<keyword evidence="4" id="KW-0479">Metal-binding</keyword>
<keyword evidence="3" id="KW-0520">NAD</keyword>
<feature type="binding site" evidence="4">
    <location>
        <position position="143"/>
    </location>
    <ligand>
        <name>Zn(2+)</name>
        <dbReference type="ChEBI" id="CHEBI:29105"/>
    </ligand>
</feature>
<feature type="binding site" evidence="4">
    <location>
        <position position="122"/>
    </location>
    <ligand>
        <name>Zn(2+)</name>
        <dbReference type="ChEBI" id="CHEBI:29105"/>
    </ligand>
</feature>
<organism evidence="6 7">
    <name type="scientific">Vagococcus fluvialis</name>
    <dbReference type="NCBI Taxonomy" id="2738"/>
    <lineage>
        <taxon>Bacteria</taxon>
        <taxon>Bacillati</taxon>
        <taxon>Bacillota</taxon>
        <taxon>Bacilli</taxon>
        <taxon>Lactobacillales</taxon>
        <taxon>Enterococcaceae</taxon>
        <taxon>Vagococcus</taxon>
    </lineage>
</organism>
<evidence type="ECO:0000313" key="6">
    <source>
        <dbReference type="EMBL" id="RST99427.1"/>
    </source>
</evidence>
<dbReference type="NCBIfam" id="NF001752">
    <property type="entry name" value="PRK00481.1-1"/>
    <property type="match status" value="1"/>
</dbReference>
<dbReference type="GeneID" id="63147413"/>
<evidence type="ECO:0000256" key="2">
    <source>
        <dbReference type="ARBA" id="ARBA00022679"/>
    </source>
</evidence>
<dbReference type="PANTHER" id="PTHR11085">
    <property type="entry name" value="NAD-DEPENDENT PROTEIN DEACYLASE SIRTUIN-5, MITOCHONDRIAL-RELATED"/>
    <property type="match status" value="1"/>
</dbReference>
<dbReference type="InterPro" id="IPR026591">
    <property type="entry name" value="Sirtuin_cat_small_dom_sf"/>
</dbReference>
<dbReference type="PANTHER" id="PTHR11085:SF4">
    <property type="entry name" value="NAD-DEPENDENT PROTEIN DEACYLASE"/>
    <property type="match status" value="1"/>
</dbReference>
<evidence type="ECO:0000259" key="5">
    <source>
        <dbReference type="PROSITE" id="PS50305"/>
    </source>
</evidence>
<dbReference type="GO" id="GO:0070403">
    <property type="term" value="F:NAD+ binding"/>
    <property type="evidence" value="ECO:0007669"/>
    <property type="project" value="InterPro"/>
</dbReference>
<dbReference type="InterPro" id="IPR026590">
    <property type="entry name" value="Ssirtuin_cat_dom"/>
</dbReference>
<dbReference type="OrthoDB" id="9800582at2"/>
<dbReference type="InterPro" id="IPR029035">
    <property type="entry name" value="DHS-like_NAD/FAD-binding_dom"/>
</dbReference>
<dbReference type="PROSITE" id="PS50305">
    <property type="entry name" value="SIRTUIN"/>
    <property type="match status" value="1"/>
</dbReference>
<feature type="domain" description="Deacetylase sirtuin-type" evidence="5">
    <location>
        <begin position="1"/>
        <end position="231"/>
    </location>
</feature>
<dbReference type="RefSeq" id="WP_114290430.1">
    <property type="nucleotide sequence ID" value="NZ_CP081461.1"/>
</dbReference>
<dbReference type="Gene3D" id="3.30.1600.10">
    <property type="entry name" value="SIR2/SIRT2 'Small Domain"/>
    <property type="match status" value="1"/>
</dbReference>
<dbReference type="InterPro" id="IPR050134">
    <property type="entry name" value="NAD-dep_sirtuin_deacylases"/>
</dbReference>
<gene>
    <name evidence="6" type="ORF">CBF32_11830</name>
</gene>
<dbReference type="AlphaFoldDB" id="A0A369AMD9"/>
<feature type="active site" description="Proton acceptor" evidence="4">
    <location>
        <position position="114"/>
    </location>
</feature>
<dbReference type="GO" id="GO:0046872">
    <property type="term" value="F:metal ion binding"/>
    <property type="evidence" value="ECO:0007669"/>
    <property type="project" value="UniProtKB-KW"/>
</dbReference>
<evidence type="ECO:0000313" key="7">
    <source>
        <dbReference type="Proteomes" id="UP000288197"/>
    </source>
</evidence>
<feature type="binding site" evidence="4">
    <location>
        <position position="125"/>
    </location>
    <ligand>
        <name>Zn(2+)</name>
        <dbReference type="ChEBI" id="CHEBI:29105"/>
    </ligand>
</feature>
<sequence>MLEEGLDLIKKSKKIVFMTGAGVSTASGIPDYRSMTGVYQGHENPEYLLSHTCLMREPEKFYDFVKGLYHEGAKPNVIHEKMKALEKNHEVSIISQNIDDLHNLAGSSRVVNFHGNLNDLYCLKCHKNVSTKEYLKGFIHENCGGMIRPNVVLYEEGLSEEAIQTSIKWLSEADLVVIVGTTFKVYPFSGLIDYRNPKSQILVVNNEDISLFDDYLFVQGSAEDFFEKIKD</sequence>
<evidence type="ECO:0000256" key="4">
    <source>
        <dbReference type="PROSITE-ProRule" id="PRU00236"/>
    </source>
</evidence>
<keyword evidence="2" id="KW-0808">Transferase</keyword>
<dbReference type="Gene3D" id="3.40.50.1220">
    <property type="entry name" value="TPP-binding domain"/>
    <property type="match status" value="1"/>
</dbReference>
<proteinExistence type="predicted"/>
<accession>A0A369AMD9</accession>
<dbReference type="EMBL" id="NGJX01000015">
    <property type="protein sequence ID" value="RST99427.1"/>
    <property type="molecule type" value="Genomic_DNA"/>
</dbReference>
<feature type="binding site" evidence="4">
    <location>
        <position position="140"/>
    </location>
    <ligand>
        <name>Zn(2+)</name>
        <dbReference type="ChEBI" id="CHEBI:29105"/>
    </ligand>
</feature>
<dbReference type="Proteomes" id="UP000288197">
    <property type="component" value="Unassembled WGS sequence"/>
</dbReference>
<dbReference type="GO" id="GO:0017136">
    <property type="term" value="F:histone deacetylase activity, NAD-dependent"/>
    <property type="evidence" value="ECO:0007669"/>
    <property type="project" value="TreeGrafter"/>
</dbReference>
<evidence type="ECO:0000256" key="1">
    <source>
        <dbReference type="ARBA" id="ARBA00012928"/>
    </source>
</evidence>
<protein>
    <recommendedName>
        <fullName evidence="1">protein acetyllysine N-acetyltransferase</fullName>
        <ecNumber evidence="1">2.3.1.286</ecNumber>
    </recommendedName>
</protein>
<name>A0A369AMD9_9ENTE</name>
<dbReference type="InterPro" id="IPR003000">
    <property type="entry name" value="Sirtuin"/>
</dbReference>
<dbReference type="EC" id="2.3.1.286" evidence="1"/>